<evidence type="ECO:0000313" key="18">
    <source>
        <dbReference type="Proteomes" id="UP001208570"/>
    </source>
</evidence>
<keyword evidence="6" id="KW-0347">Helicase</keyword>
<dbReference type="GO" id="GO:0016787">
    <property type="term" value="F:hydrolase activity"/>
    <property type="evidence" value="ECO:0007669"/>
    <property type="project" value="UniProtKB-KW"/>
</dbReference>
<evidence type="ECO:0000256" key="11">
    <source>
        <dbReference type="ARBA" id="ARBA00023204"/>
    </source>
</evidence>
<keyword evidence="12" id="KW-0539">Nucleus</keyword>
<dbReference type="GO" id="GO:0006310">
    <property type="term" value="P:DNA recombination"/>
    <property type="evidence" value="ECO:0007669"/>
    <property type="project" value="UniProtKB-KW"/>
</dbReference>
<dbReference type="InterPro" id="IPR005161">
    <property type="entry name" value="Ku_N"/>
</dbReference>
<protein>
    <recommendedName>
        <fullName evidence="13">X-ray repair cross-complementing protein 5</fullName>
    </recommendedName>
    <alternativeName>
        <fullName evidence="14">Ku80</fullName>
    </alternativeName>
</protein>
<evidence type="ECO:0000313" key="17">
    <source>
        <dbReference type="EMBL" id="KAK2158247.1"/>
    </source>
</evidence>
<dbReference type="SUPFAM" id="SSF101420">
    <property type="entry name" value="C-terminal domain of Ku80"/>
    <property type="match status" value="1"/>
</dbReference>
<dbReference type="GO" id="GO:0042162">
    <property type="term" value="F:telomeric DNA binding"/>
    <property type="evidence" value="ECO:0007669"/>
    <property type="project" value="InterPro"/>
</dbReference>
<accession>A0AAD9JS72</accession>
<dbReference type="GO" id="GO:0000723">
    <property type="term" value="P:telomere maintenance"/>
    <property type="evidence" value="ECO:0007669"/>
    <property type="project" value="InterPro"/>
</dbReference>
<feature type="region of interest" description="Disordered" evidence="15">
    <location>
        <begin position="166"/>
        <end position="204"/>
    </location>
</feature>
<keyword evidence="4" id="KW-0227">DNA damage</keyword>
<dbReference type="PIRSF" id="PIRSF016570">
    <property type="entry name" value="Ku80"/>
    <property type="match status" value="1"/>
</dbReference>
<keyword evidence="9" id="KW-0238">DNA-binding</keyword>
<dbReference type="Pfam" id="PF03730">
    <property type="entry name" value="Ku_C"/>
    <property type="match status" value="1"/>
</dbReference>
<dbReference type="EMBL" id="JAODUP010000174">
    <property type="protein sequence ID" value="KAK2158247.1"/>
    <property type="molecule type" value="Genomic_DNA"/>
</dbReference>
<dbReference type="InterPro" id="IPR024193">
    <property type="entry name" value="Ku80"/>
</dbReference>
<dbReference type="GO" id="GO:0006303">
    <property type="term" value="P:double-strand break repair via nonhomologous end joining"/>
    <property type="evidence" value="ECO:0007669"/>
    <property type="project" value="InterPro"/>
</dbReference>
<dbReference type="PANTHER" id="PTHR12604">
    <property type="entry name" value="KU AUTOANTIGEN DNA HELICASE"/>
    <property type="match status" value="1"/>
</dbReference>
<organism evidence="17 18">
    <name type="scientific">Paralvinella palmiformis</name>
    <dbReference type="NCBI Taxonomy" id="53620"/>
    <lineage>
        <taxon>Eukaryota</taxon>
        <taxon>Metazoa</taxon>
        <taxon>Spiralia</taxon>
        <taxon>Lophotrochozoa</taxon>
        <taxon>Annelida</taxon>
        <taxon>Polychaeta</taxon>
        <taxon>Sedentaria</taxon>
        <taxon>Canalipalpata</taxon>
        <taxon>Terebellida</taxon>
        <taxon>Terebelliformia</taxon>
        <taxon>Alvinellidae</taxon>
        <taxon>Paralvinella</taxon>
    </lineage>
</organism>
<evidence type="ECO:0000256" key="5">
    <source>
        <dbReference type="ARBA" id="ARBA00022801"/>
    </source>
</evidence>
<dbReference type="GO" id="GO:0005524">
    <property type="term" value="F:ATP binding"/>
    <property type="evidence" value="ECO:0007669"/>
    <property type="project" value="UniProtKB-KW"/>
</dbReference>
<dbReference type="InterPro" id="IPR036494">
    <property type="entry name" value="Ku_C_sf"/>
</dbReference>
<dbReference type="InterPro" id="IPR036465">
    <property type="entry name" value="vWFA_dom_sf"/>
</dbReference>
<dbReference type="InterPro" id="IPR005160">
    <property type="entry name" value="Ku_C"/>
</dbReference>
<dbReference type="SMART" id="SM00559">
    <property type="entry name" value="Ku78"/>
    <property type="match status" value="1"/>
</dbReference>
<keyword evidence="5" id="KW-0378">Hydrolase</keyword>
<evidence type="ECO:0000256" key="13">
    <source>
        <dbReference type="ARBA" id="ARBA00071961"/>
    </source>
</evidence>
<evidence type="ECO:0000256" key="15">
    <source>
        <dbReference type="SAM" id="MobiDB-lite"/>
    </source>
</evidence>
<dbReference type="Gene3D" id="3.40.50.410">
    <property type="entry name" value="von Willebrand factor, type A domain"/>
    <property type="match status" value="1"/>
</dbReference>
<dbReference type="Pfam" id="PF08785">
    <property type="entry name" value="Ku_PK_bind"/>
    <property type="match status" value="1"/>
</dbReference>
<dbReference type="AlphaFoldDB" id="A0AAD9JS72"/>
<dbReference type="GO" id="GO:0003690">
    <property type="term" value="F:double-stranded DNA binding"/>
    <property type="evidence" value="ECO:0007669"/>
    <property type="project" value="TreeGrafter"/>
</dbReference>
<keyword evidence="3" id="KW-0547">Nucleotide-binding</keyword>
<dbReference type="Gene3D" id="1.25.40.240">
    <property type="entry name" value="Ku, C-terminal domain"/>
    <property type="match status" value="1"/>
</dbReference>
<comment type="similarity">
    <text evidence="2">Belongs to the ku80 family.</text>
</comment>
<evidence type="ECO:0000256" key="10">
    <source>
        <dbReference type="ARBA" id="ARBA00023172"/>
    </source>
</evidence>
<feature type="compositionally biased region" description="Acidic residues" evidence="15">
    <location>
        <begin position="168"/>
        <end position="183"/>
    </location>
</feature>
<dbReference type="GO" id="GO:0005737">
    <property type="term" value="C:cytoplasm"/>
    <property type="evidence" value="ECO:0007669"/>
    <property type="project" value="UniProtKB-ARBA"/>
</dbReference>
<evidence type="ECO:0000256" key="1">
    <source>
        <dbReference type="ARBA" id="ARBA00004123"/>
    </source>
</evidence>
<dbReference type="Pfam" id="PF02735">
    <property type="entry name" value="Ku"/>
    <property type="match status" value="1"/>
</dbReference>
<dbReference type="FunFam" id="2.40.290.10:FF:000005">
    <property type="entry name" value="X-ray repair cross-complementing protein 5"/>
    <property type="match status" value="1"/>
</dbReference>
<dbReference type="FunFam" id="1.25.40.240:FF:000001">
    <property type="entry name" value="X-ray repair cross-complementing protein 5"/>
    <property type="match status" value="1"/>
</dbReference>
<comment type="caution">
    <text evidence="17">The sequence shown here is derived from an EMBL/GenBank/DDBJ whole genome shotgun (WGS) entry which is preliminary data.</text>
</comment>
<dbReference type="GO" id="GO:0003684">
    <property type="term" value="F:damaged DNA binding"/>
    <property type="evidence" value="ECO:0007669"/>
    <property type="project" value="InterPro"/>
</dbReference>
<sequence length="776" mass="87119">MSWVETEAIAIILDVGPGMTEAPPGVETALQASVTAIGRILQRKMFSQCKDEIALILFGTDGTSNDLADDESYLHVTLARPLGPVSWELLEYVQNDITPSNTSGDFVDALIVAVDHLVKAVQGKRRIGSKRVVLFSNFCGKFADDQLDDIIASMVEVDINLDIIGPSLDEEDDDDDDDDDDDEPKPGPSNGHVKAKSPQQRAGEQMARHLLNKVKGDNFSFSQALPALSYFQSRQVRSAAWKCQLDIGSNLHIPICLYCRVKEMKPNTFKNVYAKDADAKIERLRTHHLNDDAETEIESSDVIQGHRYGSTLVPFSKDDKEAMKYKTVKCFTLLCFASADTVPRHLLMGDGTWLCVAEKGDEAAAVALSALINAMYELNSVAIVRRVYCANAQVHVGCLMPYIKADYECLIYNELPFVEDIRQFTFRSLPLSEENTAARQKLAPTDEQLKLMDQLIDSMDLTSAIKDEDGDTSEALKPKETFNPYLQRLYQCLQHRALNPDEPLPALSDVITSCLQIPATVEVQCRATLEKMKDKFKLELVAKEKKEETAENVFKSRSYPCDPDIVLPFISENDDKPPEKKAKIENDDLKGGLADLVKVKEVGTASPVDDFKELISRKDEDLFETACEMIQKRITQLVTDSFGSQSYPKAMDCLKALREASVKNSEPNIFNEFMIKLKDELRKTGRTDFWHDIVHEKLTLISKLDSEESKVTQQESDNFLLTADDGKSTEQEITTQDDADDLIAVFCNLQLAFYQYILILHYHYVWQKTGLCVVIH</sequence>
<keyword evidence="10" id="KW-0233">DNA recombination</keyword>
<dbReference type="Pfam" id="PF03731">
    <property type="entry name" value="Ku_N"/>
    <property type="match status" value="1"/>
</dbReference>
<feature type="domain" description="Ku" evidence="16">
    <location>
        <begin position="294"/>
        <end position="432"/>
    </location>
</feature>
<dbReference type="FunFam" id="1.10.1600.10:FF:000002">
    <property type="entry name" value="X-ray repair cross-complementing protein 5"/>
    <property type="match status" value="1"/>
</dbReference>
<dbReference type="SUPFAM" id="SSF100939">
    <property type="entry name" value="SPOC domain-like"/>
    <property type="match status" value="1"/>
</dbReference>
<evidence type="ECO:0000256" key="6">
    <source>
        <dbReference type="ARBA" id="ARBA00022806"/>
    </source>
</evidence>
<dbReference type="GO" id="GO:0003678">
    <property type="term" value="F:DNA helicase activity"/>
    <property type="evidence" value="ECO:0007669"/>
    <property type="project" value="InterPro"/>
</dbReference>
<evidence type="ECO:0000256" key="12">
    <source>
        <dbReference type="ARBA" id="ARBA00023242"/>
    </source>
</evidence>
<dbReference type="Proteomes" id="UP001208570">
    <property type="component" value="Unassembled WGS sequence"/>
</dbReference>
<evidence type="ECO:0000256" key="4">
    <source>
        <dbReference type="ARBA" id="ARBA00022763"/>
    </source>
</evidence>
<dbReference type="GO" id="GO:0043564">
    <property type="term" value="C:Ku70:Ku80 complex"/>
    <property type="evidence" value="ECO:0007669"/>
    <property type="project" value="InterPro"/>
</dbReference>
<dbReference type="PANTHER" id="PTHR12604:SF4">
    <property type="entry name" value="X-RAY REPAIR CROSS-COMPLEMENTING PROTEIN 5"/>
    <property type="match status" value="1"/>
</dbReference>
<dbReference type="Gene3D" id="2.40.290.10">
    <property type="match status" value="1"/>
</dbReference>
<keyword evidence="7" id="KW-0067">ATP-binding</keyword>
<keyword evidence="18" id="KW-1185">Reference proteome</keyword>
<reference evidence="17" key="1">
    <citation type="journal article" date="2023" name="Mol. Biol. Evol.">
        <title>Third-Generation Sequencing Reveals the Adaptive Role of the Epigenome in Three Deep-Sea Polychaetes.</title>
        <authorList>
            <person name="Perez M."/>
            <person name="Aroh O."/>
            <person name="Sun Y."/>
            <person name="Lan Y."/>
            <person name="Juniper S.K."/>
            <person name="Young C.R."/>
            <person name="Angers B."/>
            <person name="Qian P.Y."/>
        </authorList>
    </citation>
    <scope>NUCLEOTIDE SEQUENCE</scope>
    <source>
        <strain evidence="17">P08H-3</strain>
    </source>
</reference>
<dbReference type="CDD" id="cd00873">
    <property type="entry name" value="KU80"/>
    <property type="match status" value="1"/>
</dbReference>
<evidence type="ECO:0000259" key="16">
    <source>
        <dbReference type="SMART" id="SM00559"/>
    </source>
</evidence>
<dbReference type="InterPro" id="IPR016194">
    <property type="entry name" value="SPOC-like_C_dom_sf"/>
</dbReference>
<comment type="subcellular location">
    <subcellularLocation>
        <location evidence="1">Nucleus</location>
    </subcellularLocation>
</comment>
<proteinExistence type="inferred from homology"/>
<name>A0AAD9JS72_9ANNE</name>
<gene>
    <name evidence="17" type="ORF">LSH36_174g06045</name>
</gene>
<evidence type="ECO:0000256" key="14">
    <source>
        <dbReference type="ARBA" id="ARBA00078350"/>
    </source>
</evidence>
<keyword evidence="11" id="KW-0234">DNA repair</keyword>
<evidence type="ECO:0000256" key="9">
    <source>
        <dbReference type="ARBA" id="ARBA00023125"/>
    </source>
</evidence>
<dbReference type="SUPFAM" id="SSF53300">
    <property type="entry name" value="vWA-like"/>
    <property type="match status" value="1"/>
</dbReference>
<evidence type="ECO:0000256" key="7">
    <source>
        <dbReference type="ARBA" id="ARBA00022840"/>
    </source>
</evidence>
<dbReference type="Gene3D" id="1.10.1600.10">
    <property type="match status" value="1"/>
</dbReference>
<evidence type="ECO:0000256" key="3">
    <source>
        <dbReference type="ARBA" id="ARBA00022741"/>
    </source>
</evidence>
<dbReference type="InterPro" id="IPR006164">
    <property type="entry name" value="DNA_bd_Ku70/Ku80"/>
</dbReference>
<dbReference type="InterPro" id="IPR014893">
    <property type="entry name" value="Ku_PK_bind"/>
</dbReference>
<keyword evidence="8" id="KW-0832">Ubl conjugation</keyword>
<evidence type="ECO:0000256" key="2">
    <source>
        <dbReference type="ARBA" id="ARBA00007726"/>
    </source>
</evidence>
<evidence type="ECO:0000256" key="8">
    <source>
        <dbReference type="ARBA" id="ARBA00022843"/>
    </source>
</evidence>